<dbReference type="AlphaFoldDB" id="A0AAE4G691"/>
<keyword evidence="3" id="KW-0805">Transcription regulation</keyword>
<dbReference type="GO" id="GO:0006355">
    <property type="term" value="P:regulation of DNA-templated transcription"/>
    <property type="evidence" value="ECO:0007669"/>
    <property type="project" value="InterPro"/>
</dbReference>
<dbReference type="PROSITE" id="PS00688">
    <property type="entry name" value="SIGMA54_INTERACT_3"/>
    <property type="match status" value="1"/>
</dbReference>
<evidence type="ECO:0000256" key="6">
    <source>
        <dbReference type="SAM" id="MobiDB-lite"/>
    </source>
</evidence>
<dbReference type="InterPro" id="IPR002078">
    <property type="entry name" value="Sigma_54_int"/>
</dbReference>
<organism evidence="8">
    <name type="scientific">Herbaspirillum huttiense subsp. nephrolepidis</name>
    <dbReference type="NCBI Taxonomy" id="3075126"/>
    <lineage>
        <taxon>Bacteria</taxon>
        <taxon>Pseudomonadati</taxon>
        <taxon>Pseudomonadota</taxon>
        <taxon>Betaproteobacteria</taxon>
        <taxon>Burkholderiales</taxon>
        <taxon>Oxalobacteraceae</taxon>
        <taxon>Herbaspirillum</taxon>
    </lineage>
</organism>
<evidence type="ECO:0000256" key="5">
    <source>
        <dbReference type="ARBA" id="ARBA00023163"/>
    </source>
</evidence>
<keyword evidence="4" id="KW-0238">DNA-binding</keyword>
<dbReference type="SUPFAM" id="SSF46689">
    <property type="entry name" value="Homeodomain-like"/>
    <property type="match status" value="1"/>
</dbReference>
<dbReference type="InterPro" id="IPR058031">
    <property type="entry name" value="AAA_lid_NorR"/>
</dbReference>
<dbReference type="CDD" id="cd00009">
    <property type="entry name" value="AAA"/>
    <property type="match status" value="1"/>
</dbReference>
<dbReference type="Gene3D" id="3.40.50.300">
    <property type="entry name" value="P-loop containing nucleotide triphosphate hydrolases"/>
    <property type="match status" value="1"/>
</dbReference>
<evidence type="ECO:0000256" key="4">
    <source>
        <dbReference type="ARBA" id="ARBA00023125"/>
    </source>
</evidence>
<dbReference type="GO" id="GO:0005524">
    <property type="term" value="F:ATP binding"/>
    <property type="evidence" value="ECO:0007669"/>
    <property type="project" value="UniProtKB-KW"/>
</dbReference>
<keyword evidence="5" id="KW-0804">Transcription</keyword>
<dbReference type="Gene3D" id="1.10.8.60">
    <property type="match status" value="1"/>
</dbReference>
<dbReference type="Gene3D" id="1.10.10.60">
    <property type="entry name" value="Homeodomain-like"/>
    <property type="match status" value="1"/>
</dbReference>
<dbReference type="SMART" id="SM00382">
    <property type="entry name" value="AAA"/>
    <property type="match status" value="1"/>
</dbReference>
<dbReference type="SUPFAM" id="SSF52540">
    <property type="entry name" value="P-loop containing nucleoside triphosphate hydrolases"/>
    <property type="match status" value="1"/>
</dbReference>
<dbReference type="InterPro" id="IPR003593">
    <property type="entry name" value="AAA+_ATPase"/>
</dbReference>
<feature type="region of interest" description="Disordered" evidence="6">
    <location>
        <begin position="1"/>
        <end position="24"/>
    </location>
</feature>
<dbReference type="PROSITE" id="PS50045">
    <property type="entry name" value="SIGMA54_INTERACT_4"/>
    <property type="match status" value="1"/>
</dbReference>
<dbReference type="InterPro" id="IPR025943">
    <property type="entry name" value="Sigma_54_int_dom_ATP-bd_2"/>
</dbReference>
<dbReference type="PANTHER" id="PTHR32071">
    <property type="entry name" value="TRANSCRIPTIONAL REGULATORY PROTEIN"/>
    <property type="match status" value="1"/>
</dbReference>
<dbReference type="FunFam" id="3.40.50.300:FF:000006">
    <property type="entry name" value="DNA-binding transcriptional regulator NtrC"/>
    <property type="match status" value="1"/>
</dbReference>
<dbReference type="EMBL" id="JAVRAA010000001">
    <property type="protein sequence ID" value="MDT0335381.1"/>
    <property type="molecule type" value="Genomic_DNA"/>
</dbReference>
<dbReference type="Pfam" id="PF25601">
    <property type="entry name" value="AAA_lid_14"/>
    <property type="match status" value="1"/>
</dbReference>
<dbReference type="InterPro" id="IPR009057">
    <property type="entry name" value="Homeodomain-like_sf"/>
</dbReference>
<evidence type="ECO:0000256" key="3">
    <source>
        <dbReference type="ARBA" id="ARBA00023015"/>
    </source>
</evidence>
<name>A0AAE4G691_9BURK</name>
<evidence type="ECO:0000256" key="2">
    <source>
        <dbReference type="ARBA" id="ARBA00022840"/>
    </source>
</evidence>
<dbReference type="InterPro" id="IPR027417">
    <property type="entry name" value="P-loop_NTPase"/>
</dbReference>
<sequence>MHASPRSAHLYALPSSPEGDGDVAARTASPLLTLPHARKLGTSIRATAQVFHDPVSVALLERVQRVAPSDANVVIIGATGTGKELIARHVHALSHRRDAPFVAVNCGAFSESLAESELFGHEKGAFTGAIAHKAGWFEAANGGTLFLDEIGDLPLAIQVKLLRVLQEREVVRLGSRRSIPIDVRVIAATNVRLQDAVAAGHFRQDLYYRLQVVQLAIPRLRERPADILPLAYHFLHEYRQRLGYGAPRIDAEGERKLREHDWPGNIRELENAIHHALLICQEDSLRAEHFHLSHVERRPVYAAHGGIDCSNDPLHALEQALQNLFNQAQAGLFEKIEDTVFRTAFEFCERNQVQAARLLDISRNVLRARLIRNGQISALK</sequence>
<gene>
    <name evidence="8" type="ORF">RJN63_00965</name>
</gene>
<dbReference type="GO" id="GO:0003677">
    <property type="term" value="F:DNA binding"/>
    <property type="evidence" value="ECO:0007669"/>
    <property type="project" value="UniProtKB-KW"/>
</dbReference>
<dbReference type="InterPro" id="IPR025944">
    <property type="entry name" value="Sigma_54_int_dom_CS"/>
</dbReference>
<reference evidence="8" key="1">
    <citation type="submission" date="2023-02" db="EMBL/GenBank/DDBJ databases">
        <title>Description of Herbaspirillum huttiense subsp. nephrolepsisexaltata and Herbaspirillum huttiense subsp. lycopersicon.</title>
        <authorList>
            <person name="Poudel M."/>
            <person name="Sharma A."/>
            <person name="Goss E."/>
            <person name="Tapia J.H."/>
            <person name="Harmon C.M."/>
            <person name="Jones J.B."/>
        </authorList>
    </citation>
    <scope>NUCLEOTIDE SEQUENCE</scope>
    <source>
        <strain evidence="8">NC40101</strain>
    </source>
</reference>
<dbReference type="PROSITE" id="PS00676">
    <property type="entry name" value="SIGMA54_INTERACT_2"/>
    <property type="match status" value="1"/>
</dbReference>
<dbReference type="RefSeq" id="WP_310839072.1">
    <property type="nucleotide sequence ID" value="NZ_JAVLSM010000026.1"/>
</dbReference>
<evidence type="ECO:0000256" key="1">
    <source>
        <dbReference type="ARBA" id="ARBA00022741"/>
    </source>
</evidence>
<keyword evidence="2" id="KW-0067">ATP-binding</keyword>
<feature type="domain" description="Sigma-54 factor interaction" evidence="7">
    <location>
        <begin position="49"/>
        <end position="278"/>
    </location>
</feature>
<protein>
    <submittedName>
        <fullName evidence="8">Sigma-54 dependent transcriptional regulator</fullName>
    </submittedName>
</protein>
<proteinExistence type="predicted"/>
<evidence type="ECO:0000313" key="8">
    <source>
        <dbReference type="EMBL" id="MDT0335381.1"/>
    </source>
</evidence>
<dbReference type="Pfam" id="PF00158">
    <property type="entry name" value="Sigma54_activat"/>
    <property type="match status" value="1"/>
</dbReference>
<comment type="caution">
    <text evidence="8">The sequence shown here is derived from an EMBL/GenBank/DDBJ whole genome shotgun (WGS) entry which is preliminary data.</text>
</comment>
<keyword evidence="1" id="KW-0547">Nucleotide-binding</keyword>
<dbReference type="PANTHER" id="PTHR32071:SF21">
    <property type="entry name" value="TRANSCRIPTIONAL REGULATORY PROTEIN FLGR"/>
    <property type="match status" value="1"/>
</dbReference>
<accession>A0AAE4G691</accession>
<evidence type="ECO:0000259" key="7">
    <source>
        <dbReference type="PROSITE" id="PS50045"/>
    </source>
</evidence>